<dbReference type="InterPro" id="IPR051800">
    <property type="entry name" value="PqiA-PqiB_transport"/>
</dbReference>
<evidence type="ECO:0000313" key="10">
    <source>
        <dbReference type="Proteomes" id="UP000594118"/>
    </source>
</evidence>
<dbReference type="GO" id="GO:0005886">
    <property type="term" value="C:plasma membrane"/>
    <property type="evidence" value="ECO:0007669"/>
    <property type="project" value="UniProtKB-SubCell"/>
</dbReference>
<dbReference type="AlphaFoldDB" id="A0A7L9WU59"/>
<evidence type="ECO:0000256" key="7">
    <source>
        <dbReference type="SAM" id="MobiDB-lite"/>
    </source>
</evidence>
<feature type="transmembrane region" description="Helical" evidence="8">
    <location>
        <begin position="39"/>
        <end position="58"/>
    </location>
</feature>
<evidence type="ECO:0000313" key="9">
    <source>
        <dbReference type="EMBL" id="QOL83267.1"/>
    </source>
</evidence>
<keyword evidence="2" id="KW-1003">Cell membrane</keyword>
<evidence type="ECO:0000256" key="5">
    <source>
        <dbReference type="ARBA" id="ARBA00022989"/>
    </source>
</evidence>
<keyword evidence="4 8" id="KW-0812">Transmembrane</keyword>
<comment type="subcellular location">
    <subcellularLocation>
        <location evidence="1">Cell inner membrane</location>
    </subcellularLocation>
</comment>
<feature type="region of interest" description="Disordered" evidence="7">
    <location>
        <begin position="227"/>
        <end position="252"/>
    </location>
</feature>
<dbReference type="Proteomes" id="UP000594118">
    <property type="component" value="Chromosome"/>
</dbReference>
<evidence type="ECO:0000256" key="3">
    <source>
        <dbReference type="ARBA" id="ARBA00022519"/>
    </source>
</evidence>
<keyword evidence="10" id="KW-1185">Reference proteome</keyword>
<dbReference type="Pfam" id="PF04403">
    <property type="entry name" value="PqiA"/>
    <property type="match status" value="1"/>
</dbReference>
<proteinExistence type="predicted"/>
<dbReference type="EMBL" id="CP045201">
    <property type="protein sequence ID" value="QOL83267.1"/>
    <property type="molecule type" value="Genomic_DNA"/>
</dbReference>
<accession>A0A7L9WU59</accession>
<evidence type="ECO:0000256" key="6">
    <source>
        <dbReference type="ARBA" id="ARBA00023136"/>
    </source>
</evidence>
<dbReference type="PANTHER" id="PTHR30462">
    <property type="entry name" value="INTERMEMBRANE TRANSPORT PROTEIN PQIB-RELATED"/>
    <property type="match status" value="1"/>
</dbReference>
<keyword evidence="3" id="KW-0997">Cell inner membrane</keyword>
<organism evidence="9 10">
    <name type="scientific">Pseudooceanicola spongiae</name>
    <dbReference type="NCBI Taxonomy" id="2613965"/>
    <lineage>
        <taxon>Bacteria</taxon>
        <taxon>Pseudomonadati</taxon>
        <taxon>Pseudomonadota</taxon>
        <taxon>Alphaproteobacteria</taxon>
        <taxon>Rhodobacterales</taxon>
        <taxon>Paracoccaceae</taxon>
        <taxon>Pseudooceanicola</taxon>
    </lineage>
</organism>
<feature type="transmembrane region" description="Helical" evidence="8">
    <location>
        <begin position="84"/>
        <end position="112"/>
    </location>
</feature>
<reference evidence="9 10" key="1">
    <citation type="submission" date="2019-10" db="EMBL/GenBank/DDBJ databases">
        <title>Pseudopuniceibacterium sp. HQ09 islated from Antarctica.</title>
        <authorList>
            <person name="Liao L."/>
            <person name="Su S."/>
            <person name="Chen B."/>
            <person name="Yu Y."/>
        </authorList>
    </citation>
    <scope>NUCLEOTIDE SEQUENCE [LARGE SCALE GENOMIC DNA]</scope>
    <source>
        <strain evidence="9 10">HQ09</strain>
    </source>
</reference>
<name>A0A7L9WU59_9RHOB</name>
<gene>
    <name evidence="9" type="ORF">F3W81_16575</name>
</gene>
<dbReference type="KEGG" id="pshq:F3W81_16575"/>
<evidence type="ECO:0000256" key="4">
    <source>
        <dbReference type="ARBA" id="ARBA00022692"/>
    </source>
</evidence>
<evidence type="ECO:0000256" key="1">
    <source>
        <dbReference type="ARBA" id="ARBA00004533"/>
    </source>
</evidence>
<evidence type="ECO:0000256" key="2">
    <source>
        <dbReference type="ARBA" id="ARBA00022475"/>
    </source>
</evidence>
<feature type="transmembrane region" description="Helical" evidence="8">
    <location>
        <begin position="165"/>
        <end position="182"/>
    </location>
</feature>
<sequence length="252" mass="27299">MGLVACQYCTRVWPGGTRVCGHCGHHIASRDPMSLQKVWGLWTVGMMCYIPANIYPMLDTHTLVSDQKNTIVGGALELGQHGSWGIAIVILVASVLIPVGKFIVIAALAFGVTSGSRLKPHTRQVLHEVVEYVGRWSMIDVFVVAILSSLVQLGTIASIQPGRAALFFALSVFFTMLSAQAFDSRLIWDAEVPPPEDLRASDDFGPVSQITPDTTFDFPFSAGAETLTVAGPDDRRADPPFTDPQTRKDSPT</sequence>
<feature type="transmembrane region" description="Helical" evidence="8">
    <location>
        <begin position="133"/>
        <end position="159"/>
    </location>
</feature>
<evidence type="ECO:0000256" key="8">
    <source>
        <dbReference type="SAM" id="Phobius"/>
    </source>
</evidence>
<dbReference type="PANTHER" id="PTHR30462:SF3">
    <property type="entry name" value="INTERMEMBRANE TRANSPORT PROTEIN PQIA"/>
    <property type="match status" value="1"/>
</dbReference>
<keyword evidence="6 8" id="KW-0472">Membrane</keyword>
<keyword evidence="5 8" id="KW-1133">Transmembrane helix</keyword>
<dbReference type="InterPro" id="IPR007498">
    <property type="entry name" value="PqiA-like"/>
</dbReference>
<protein>
    <submittedName>
        <fullName evidence="9">Paraquat-inducible membrane protein A</fullName>
    </submittedName>
</protein>